<evidence type="ECO:0000313" key="2">
    <source>
        <dbReference type="Proteomes" id="UP000738349"/>
    </source>
</evidence>
<name>A0A9P9FRB5_9HYPO</name>
<dbReference type="EMBL" id="JAGMUV010000001">
    <property type="protein sequence ID" value="KAH7175265.1"/>
    <property type="molecule type" value="Genomic_DNA"/>
</dbReference>
<proteinExistence type="predicted"/>
<organism evidence="1 2">
    <name type="scientific">Dactylonectria macrodidyma</name>
    <dbReference type="NCBI Taxonomy" id="307937"/>
    <lineage>
        <taxon>Eukaryota</taxon>
        <taxon>Fungi</taxon>
        <taxon>Dikarya</taxon>
        <taxon>Ascomycota</taxon>
        <taxon>Pezizomycotina</taxon>
        <taxon>Sordariomycetes</taxon>
        <taxon>Hypocreomycetidae</taxon>
        <taxon>Hypocreales</taxon>
        <taxon>Nectriaceae</taxon>
        <taxon>Dactylonectria</taxon>
    </lineage>
</organism>
<sequence>MARVAVVCGTGNVFSELVCVSGQSGRRETKVLTRAHYCEGVKYVQLREVHTLIDICIETGIKRFAPNEWVSRSHAGSFSRFDDKIEIYEYQKEVNRDNKFTGMFDIENRRSLMPENGHYRLAMTKIQDLAKILDEALAHGGSGIIEIAESVQGRLFEAITIPQSTLEAGKLGVAWDAKLEQPPHFKPDEDWDSVKEFLVEVWDGQP</sequence>
<evidence type="ECO:0000313" key="1">
    <source>
        <dbReference type="EMBL" id="KAH7175265.1"/>
    </source>
</evidence>
<comment type="caution">
    <text evidence="1">The sequence shown here is derived from an EMBL/GenBank/DDBJ whole genome shotgun (WGS) entry which is preliminary data.</text>
</comment>
<dbReference type="OrthoDB" id="10000533at2759"/>
<protein>
    <recommendedName>
        <fullName evidence="3">NmrA-like domain-containing protein</fullName>
    </recommendedName>
</protein>
<gene>
    <name evidence="1" type="ORF">EDB81DRAFT_835769</name>
</gene>
<reference evidence="1" key="1">
    <citation type="journal article" date="2021" name="Nat. Commun.">
        <title>Genetic determinants of endophytism in the Arabidopsis root mycobiome.</title>
        <authorList>
            <person name="Mesny F."/>
            <person name="Miyauchi S."/>
            <person name="Thiergart T."/>
            <person name="Pickel B."/>
            <person name="Atanasova L."/>
            <person name="Karlsson M."/>
            <person name="Huettel B."/>
            <person name="Barry K.W."/>
            <person name="Haridas S."/>
            <person name="Chen C."/>
            <person name="Bauer D."/>
            <person name="Andreopoulos W."/>
            <person name="Pangilinan J."/>
            <person name="LaButti K."/>
            <person name="Riley R."/>
            <person name="Lipzen A."/>
            <person name="Clum A."/>
            <person name="Drula E."/>
            <person name="Henrissat B."/>
            <person name="Kohler A."/>
            <person name="Grigoriev I.V."/>
            <person name="Martin F.M."/>
            <person name="Hacquard S."/>
        </authorList>
    </citation>
    <scope>NUCLEOTIDE SEQUENCE</scope>
    <source>
        <strain evidence="1">MPI-CAGE-AT-0147</strain>
    </source>
</reference>
<evidence type="ECO:0008006" key="3">
    <source>
        <dbReference type="Google" id="ProtNLM"/>
    </source>
</evidence>
<dbReference type="Proteomes" id="UP000738349">
    <property type="component" value="Unassembled WGS sequence"/>
</dbReference>
<dbReference type="AlphaFoldDB" id="A0A9P9FRB5"/>
<accession>A0A9P9FRB5</accession>
<keyword evidence="2" id="KW-1185">Reference proteome</keyword>